<dbReference type="EMBL" id="SNVJ01000022">
    <property type="protein sequence ID" value="MXP65469.1"/>
    <property type="molecule type" value="Genomic_DNA"/>
</dbReference>
<dbReference type="AlphaFoldDB" id="A0A845BPY5"/>
<proteinExistence type="predicted"/>
<organism evidence="1 2">
    <name type="scientific">Teichococcus coralli</name>
    <dbReference type="NCBI Taxonomy" id="2545983"/>
    <lineage>
        <taxon>Bacteria</taxon>
        <taxon>Pseudomonadati</taxon>
        <taxon>Pseudomonadota</taxon>
        <taxon>Alphaproteobacteria</taxon>
        <taxon>Acetobacterales</taxon>
        <taxon>Roseomonadaceae</taxon>
        <taxon>Roseomonas</taxon>
    </lineage>
</organism>
<evidence type="ECO:0000313" key="1">
    <source>
        <dbReference type="EMBL" id="MXP65469.1"/>
    </source>
</evidence>
<keyword evidence="2" id="KW-1185">Reference proteome</keyword>
<dbReference type="Proteomes" id="UP000460715">
    <property type="component" value="Unassembled WGS sequence"/>
</dbReference>
<gene>
    <name evidence="1" type="ORF">E0493_19150</name>
</gene>
<reference evidence="1 2" key="1">
    <citation type="submission" date="2019-03" db="EMBL/GenBank/DDBJ databases">
        <title>Roseomonas sp. a novel Roseomonas species isolated from Sea whip Gorgonian.</title>
        <authorList>
            <person name="Li F."/>
            <person name="Pan X."/>
            <person name="Huang S."/>
            <person name="Li Z."/>
            <person name="Meng B."/>
        </authorList>
    </citation>
    <scope>NUCLEOTIDE SEQUENCE [LARGE SCALE GENOMIC DNA]</scope>
    <source>
        <strain evidence="1 2">M0104</strain>
    </source>
</reference>
<name>A0A845BPY5_9PROT</name>
<dbReference type="OrthoDB" id="7362383at2"/>
<protein>
    <submittedName>
        <fullName evidence="1">Uncharacterized protein</fullName>
    </submittedName>
</protein>
<accession>A0A845BPY5</accession>
<evidence type="ECO:0000313" key="2">
    <source>
        <dbReference type="Proteomes" id="UP000460715"/>
    </source>
</evidence>
<sequence length="77" mass="8482">MRIMEGVVTIVQEGRFQLTDDGGVSHLFLLSHDAAAEPEQLPPLQRRQARVRVSYTPARNLIGLVAHAVELAELPVP</sequence>
<comment type="caution">
    <text evidence="1">The sequence shown here is derived from an EMBL/GenBank/DDBJ whole genome shotgun (WGS) entry which is preliminary data.</text>
</comment>